<evidence type="ECO:0000256" key="1">
    <source>
        <dbReference type="SAM" id="MobiDB-lite"/>
    </source>
</evidence>
<name>A0A1H6AL57_9ACTN</name>
<keyword evidence="3" id="KW-1185">Reference proteome</keyword>
<dbReference type="EMBL" id="FNVO01000005">
    <property type="protein sequence ID" value="SEG48765.1"/>
    <property type="molecule type" value="Genomic_DNA"/>
</dbReference>
<reference evidence="3" key="1">
    <citation type="submission" date="2016-10" db="EMBL/GenBank/DDBJ databases">
        <authorList>
            <person name="Varghese N."/>
            <person name="Submissions S."/>
        </authorList>
    </citation>
    <scope>NUCLEOTIDE SEQUENCE [LARGE SCALE GENOMIC DNA]</scope>
    <source>
        <strain evidence="3">DSM 43163</strain>
    </source>
</reference>
<dbReference type="Proteomes" id="UP000236723">
    <property type="component" value="Unassembled WGS sequence"/>
</dbReference>
<proteinExistence type="predicted"/>
<evidence type="ECO:0000313" key="2">
    <source>
        <dbReference type="EMBL" id="SEG48765.1"/>
    </source>
</evidence>
<protein>
    <submittedName>
        <fullName evidence="2">Uncharacterized protein</fullName>
    </submittedName>
</protein>
<gene>
    <name evidence="2" type="ORF">SAMN04489712_105495</name>
</gene>
<organism evidence="2 3">
    <name type="scientific">Thermomonospora echinospora</name>
    <dbReference type="NCBI Taxonomy" id="1992"/>
    <lineage>
        <taxon>Bacteria</taxon>
        <taxon>Bacillati</taxon>
        <taxon>Actinomycetota</taxon>
        <taxon>Actinomycetes</taxon>
        <taxon>Streptosporangiales</taxon>
        <taxon>Thermomonosporaceae</taxon>
        <taxon>Thermomonospora</taxon>
    </lineage>
</organism>
<sequence>MRLTSKNAYHGHALCKTPDTEVTSGWWFVPDLRMHLKLHQRWRAEIWLPADSLHLARLQIYDHFSGAEWLDASYPPDTSGVVPFQRADRFMLDGRMPGWGEWPSEPTSNGRVPMLACLYCHSPVSRTEVVVIGPGPVLGRIYPVLTVRAPRAHRSCHRSHQRKQSTADHPQP</sequence>
<dbReference type="RefSeq" id="WP_103938439.1">
    <property type="nucleotide sequence ID" value="NZ_FNVO01000005.1"/>
</dbReference>
<feature type="compositionally biased region" description="Basic residues" evidence="1">
    <location>
        <begin position="152"/>
        <end position="163"/>
    </location>
</feature>
<evidence type="ECO:0000313" key="3">
    <source>
        <dbReference type="Proteomes" id="UP000236723"/>
    </source>
</evidence>
<dbReference type="OrthoDB" id="9829154at2"/>
<accession>A0A1H6AL57</accession>
<dbReference type="AlphaFoldDB" id="A0A1H6AL57"/>
<feature type="region of interest" description="Disordered" evidence="1">
    <location>
        <begin position="152"/>
        <end position="172"/>
    </location>
</feature>